<evidence type="ECO:0000313" key="2">
    <source>
        <dbReference type="EMBL" id="MFM9518214.1"/>
    </source>
</evidence>
<comment type="caution">
    <text evidence="2">The sequence shown here is derived from an EMBL/GenBank/DDBJ whole genome shotgun (WGS) entry which is preliminary data.</text>
</comment>
<accession>A0ABW9H8S6</accession>
<evidence type="ECO:0000313" key="3">
    <source>
        <dbReference type="Proteomes" id="UP001631987"/>
    </source>
</evidence>
<keyword evidence="1" id="KW-0732">Signal</keyword>
<feature type="chain" id="PRO_5045224026" description="Type VI secretion system (T6SS), amidase immunity protein" evidence="1">
    <location>
        <begin position="23"/>
        <end position="106"/>
    </location>
</feature>
<dbReference type="RefSeq" id="WP_409078693.1">
    <property type="nucleotide sequence ID" value="NZ_CP178857.1"/>
</dbReference>
<dbReference type="PROSITE" id="PS51257">
    <property type="entry name" value="PROKAR_LIPOPROTEIN"/>
    <property type="match status" value="1"/>
</dbReference>
<name>A0ABW9H8S6_9PSED</name>
<reference evidence="2 3" key="1">
    <citation type="submission" date="2024-12" db="EMBL/GenBank/DDBJ databases">
        <title>Pseudomonas species isolated from Lotus nodules promote plant growth.</title>
        <authorList>
            <person name="Yu Y.-H."/>
            <person name="Kurtenbach J."/>
            <person name="Crosbie D."/>
            <person name="Brachmann A."/>
            <person name="Marin M."/>
        </authorList>
    </citation>
    <scope>NUCLEOTIDE SEQUENCE [LARGE SCALE GENOMIC DNA]</scope>
    <source>
        <strain evidence="2 3">PLb12A</strain>
    </source>
</reference>
<organism evidence="2 3">
    <name type="scientific">Pseudomonas monachiensis</name>
    <dbReference type="NCBI Taxonomy" id="3060212"/>
    <lineage>
        <taxon>Bacteria</taxon>
        <taxon>Pseudomonadati</taxon>
        <taxon>Pseudomonadota</taxon>
        <taxon>Gammaproteobacteria</taxon>
        <taxon>Pseudomonadales</taxon>
        <taxon>Pseudomonadaceae</taxon>
        <taxon>Pseudomonas</taxon>
    </lineage>
</organism>
<evidence type="ECO:0008006" key="4">
    <source>
        <dbReference type="Google" id="ProtNLM"/>
    </source>
</evidence>
<proteinExistence type="predicted"/>
<dbReference type="EMBL" id="JBJVNW010000006">
    <property type="protein sequence ID" value="MFM9518214.1"/>
    <property type="molecule type" value="Genomic_DNA"/>
</dbReference>
<gene>
    <name evidence="2" type="ORF">ACKKH4_13285</name>
</gene>
<evidence type="ECO:0000256" key="1">
    <source>
        <dbReference type="SAM" id="SignalP"/>
    </source>
</evidence>
<keyword evidence="3" id="KW-1185">Reference proteome</keyword>
<protein>
    <recommendedName>
        <fullName evidence="4">Type VI secretion system (T6SS), amidase immunity protein</fullName>
    </recommendedName>
</protein>
<dbReference type="Proteomes" id="UP001631987">
    <property type="component" value="Unassembled WGS sequence"/>
</dbReference>
<sequence length="106" mass="11515">MCGRLSQYIGLLLLISCALASADQTESQQLHGAFVSAKISGGCTTLVQMAEFQKSTKMPGGDEFLERFLGMESARLGKTPAQYAQICADADRVYQFYYKLTSDADG</sequence>
<feature type="signal peptide" evidence="1">
    <location>
        <begin position="1"/>
        <end position="22"/>
    </location>
</feature>